<keyword evidence="5" id="KW-1185">Reference proteome</keyword>
<name>A0A256IMP3_9EURY</name>
<keyword evidence="3" id="KW-1133">Transmembrane helix</keyword>
<dbReference type="GO" id="GO:0030115">
    <property type="term" value="C:S-layer"/>
    <property type="evidence" value="ECO:0007669"/>
    <property type="project" value="UniProtKB-SubCell"/>
</dbReference>
<dbReference type="Proteomes" id="UP000216308">
    <property type="component" value="Unassembled WGS sequence"/>
</dbReference>
<evidence type="ECO:0000256" key="3">
    <source>
        <dbReference type="SAM" id="Phobius"/>
    </source>
</evidence>
<proteinExistence type="predicted"/>
<accession>A0A256IMP3</accession>
<organism evidence="4 5">
    <name type="scientific">Halorubrum halodurans</name>
    <dbReference type="NCBI Taxonomy" id="1383851"/>
    <lineage>
        <taxon>Archaea</taxon>
        <taxon>Methanobacteriati</taxon>
        <taxon>Methanobacteriota</taxon>
        <taxon>Stenosarchaea group</taxon>
        <taxon>Halobacteria</taxon>
        <taxon>Halobacteriales</taxon>
        <taxon>Haloferacaceae</taxon>
        <taxon>Halorubrum</taxon>
    </lineage>
</organism>
<evidence type="ECO:0000256" key="2">
    <source>
        <dbReference type="SAM" id="MobiDB-lite"/>
    </source>
</evidence>
<protein>
    <recommendedName>
        <fullName evidence="6">PGF-CTERM sorting domain-containing protein</fullName>
    </recommendedName>
</protein>
<evidence type="ECO:0000313" key="4">
    <source>
        <dbReference type="EMBL" id="OYR57829.1"/>
    </source>
</evidence>
<feature type="compositionally biased region" description="Basic and acidic residues" evidence="2">
    <location>
        <begin position="53"/>
        <end position="67"/>
    </location>
</feature>
<gene>
    <name evidence="4" type="ORF">DJ70_04775</name>
</gene>
<evidence type="ECO:0000256" key="1">
    <source>
        <dbReference type="ARBA" id="ARBA00022729"/>
    </source>
</evidence>
<keyword evidence="3" id="KW-0472">Membrane</keyword>
<dbReference type="InterPro" id="IPR026371">
    <property type="entry name" value="PGF_CTERM"/>
</dbReference>
<dbReference type="EMBL" id="NHPJ01000054">
    <property type="protein sequence ID" value="OYR57829.1"/>
    <property type="molecule type" value="Genomic_DNA"/>
</dbReference>
<evidence type="ECO:0000313" key="5">
    <source>
        <dbReference type="Proteomes" id="UP000216308"/>
    </source>
</evidence>
<reference evidence="4 5" key="1">
    <citation type="journal article" date="2014" name="Front. Microbiol.">
        <title>Population and genomic analysis of the genus Halorubrum.</title>
        <authorList>
            <person name="Fullmer M.S."/>
            <person name="Soucy S.M."/>
            <person name="Swithers K.S."/>
            <person name="Makkay A.M."/>
            <person name="Wheeler R."/>
            <person name="Ventosa A."/>
            <person name="Gogarten J.P."/>
            <person name="Papke R.T."/>
        </authorList>
    </citation>
    <scope>NUCLEOTIDE SEQUENCE [LARGE SCALE GENOMIC DNA]</scope>
    <source>
        <strain evidence="4 5">Cb34</strain>
    </source>
</reference>
<comment type="caution">
    <text evidence="4">The sequence shown here is derived from an EMBL/GenBank/DDBJ whole genome shotgun (WGS) entry which is preliminary data.</text>
</comment>
<feature type="region of interest" description="Disordered" evidence="2">
    <location>
        <begin position="1"/>
        <end position="78"/>
    </location>
</feature>
<dbReference type="AlphaFoldDB" id="A0A256IMP3"/>
<keyword evidence="1" id="KW-0732">Signal</keyword>
<dbReference type="NCBIfam" id="TIGR04126">
    <property type="entry name" value="PGF_CTERM"/>
    <property type="match status" value="1"/>
</dbReference>
<evidence type="ECO:0008006" key="6">
    <source>
        <dbReference type="Google" id="ProtNLM"/>
    </source>
</evidence>
<feature type="transmembrane region" description="Helical" evidence="3">
    <location>
        <begin position="84"/>
        <end position="104"/>
    </location>
</feature>
<dbReference type="GO" id="GO:0005886">
    <property type="term" value="C:plasma membrane"/>
    <property type="evidence" value="ECO:0007669"/>
    <property type="project" value="UniProtKB-SubCell"/>
</dbReference>
<sequence length="109" mass="11070">MGPRPLADPNAPEEAEYVSRPTVADRASALGTAAADSEHDDSPAGAPAIEGSDVDRDAATSEGDRPARPPTFEEAPLRSTAYDVPGFGVATALLALAAASLLAGRRRTG</sequence>
<keyword evidence="3" id="KW-0812">Transmembrane</keyword>